<organism evidence="3 4">
    <name type="scientific">Posidoniimonas corsicana</name>
    <dbReference type="NCBI Taxonomy" id="1938618"/>
    <lineage>
        <taxon>Bacteria</taxon>
        <taxon>Pseudomonadati</taxon>
        <taxon>Planctomycetota</taxon>
        <taxon>Planctomycetia</taxon>
        <taxon>Pirellulales</taxon>
        <taxon>Lacipirellulaceae</taxon>
        <taxon>Posidoniimonas</taxon>
    </lineage>
</organism>
<dbReference type="InterPro" id="IPR012902">
    <property type="entry name" value="N_methyl_site"/>
</dbReference>
<dbReference type="InterPro" id="IPR027558">
    <property type="entry name" value="Pre_pil_HX9DG_C"/>
</dbReference>
<dbReference type="PANTHER" id="PTHR30093:SF2">
    <property type="entry name" value="TYPE II SECRETION SYSTEM PROTEIN H"/>
    <property type="match status" value="1"/>
</dbReference>
<keyword evidence="1" id="KW-0472">Membrane</keyword>
<name>A0A5C5VBY9_9BACT</name>
<gene>
    <name evidence="3" type="ORF">KOR34_00320</name>
</gene>
<dbReference type="AlphaFoldDB" id="A0A5C5VBY9"/>
<reference evidence="3 4" key="1">
    <citation type="submission" date="2019-02" db="EMBL/GenBank/DDBJ databases">
        <title>Deep-cultivation of Planctomycetes and their phenomic and genomic characterization uncovers novel biology.</title>
        <authorList>
            <person name="Wiegand S."/>
            <person name="Jogler M."/>
            <person name="Boedeker C."/>
            <person name="Pinto D."/>
            <person name="Vollmers J."/>
            <person name="Rivas-Marin E."/>
            <person name="Kohn T."/>
            <person name="Peeters S.H."/>
            <person name="Heuer A."/>
            <person name="Rast P."/>
            <person name="Oberbeckmann S."/>
            <person name="Bunk B."/>
            <person name="Jeske O."/>
            <person name="Meyerdierks A."/>
            <person name="Storesund J.E."/>
            <person name="Kallscheuer N."/>
            <person name="Luecker S."/>
            <person name="Lage O.M."/>
            <person name="Pohl T."/>
            <person name="Merkel B.J."/>
            <person name="Hornburger P."/>
            <person name="Mueller R.-W."/>
            <person name="Bruemmer F."/>
            <person name="Labrenz M."/>
            <person name="Spormann A.M."/>
            <person name="Op Den Camp H."/>
            <person name="Overmann J."/>
            <person name="Amann R."/>
            <person name="Jetten M.S.M."/>
            <person name="Mascher T."/>
            <person name="Medema M.H."/>
            <person name="Devos D.P."/>
            <person name="Kaster A.-K."/>
            <person name="Ovreas L."/>
            <person name="Rohde M."/>
            <person name="Galperin M.Y."/>
            <person name="Jogler C."/>
        </authorList>
    </citation>
    <scope>NUCLEOTIDE SEQUENCE [LARGE SCALE GENOMIC DNA]</scope>
    <source>
        <strain evidence="3 4">KOR34</strain>
    </source>
</reference>
<evidence type="ECO:0000259" key="2">
    <source>
        <dbReference type="Pfam" id="PF07596"/>
    </source>
</evidence>
<evidence type="ECO:0000313" key="4">
    <source>
        <dbReference type="Proteomes" id="UP000316714"/>
    </source>
</evidence>
<dbReference type="InterPro" id="IPR045584">
    <property type="entry name" value="Pilin-like"/>
</dbReference>
<proteinExistence type="predicted"/>
<dbReference type="InterPro" id="IPR011453">
    <property type="entry name" value="DUF1559"/>
</dbReference>
<dbReference type="Pfam" id="PF07963">
    <property type="entry name" value="N_methyl"/>
    <property type="match status" value="1"/>
</dbReference>
<dbReference type="SUPFAM" id="SSF54523">
    <property type="entry name" value="Pili subunits"/>
    <property type="match status" value="1"/>
</dbReference>
<accession>A0A5C5VBY9</accession>
<sequence length="342" mass="37290">MRARVQTAAPAAFTLVELLVVVAIIGILIALLLPAVQAARESARRMNCQSNLKNLALAGLNYETSFRTLPPAATDREEKWTSTTQPPPLARHNGFSMILPYFEQGATFAKIDYAWDWNNTNPTNNETHTKQQLGGILICPSGSASRERFHIADYLAMDRVEVASKSPNTKYDPAGGSIKQLIAAGLVDARGGAGNYDRLWDGAMQIDLYDQTPPTDMQAAGVNPRRRVKAARVKDGMSKTMMYVESVGKPEILTINGSLGENSSANNEFRWASQSTVATLQFYCGDRQIINCTNRYRPFSTHTAGVNIAFLDGSVRFHTEGIDPDAFISLLTMAGGELAVGL</sequence>
<feature type="domain" description="DUF1559" evidence="2">
    <location>
        <begin position="37"/>
        <end position="324"/>
    </location>
</feature>
<protein>
    <recommendedName>
        <fullName evidence="2">DUF1559 domain-containing protein</fullName>
    </recommendedName>
</protein>
<evidence type="ECO:0000313" key="3">
    <source>
        <dbReference type="EMBL" id="TWT35145.1"/>
    </source>
</evidence>
<feature type="transmembrane region" description="Helical" evidence="1">
    <location>
        <begin position="12"/>
        <end position="36"/>
    </location>
</feature>
<dbReference type="Proteomes" id="UP000316714">
    <property type="component" value="Unassembled WGS sequence"/>
</dbReference>
<keyword evidence="1" id="KW-0812">Transmembrane</keyword>
<keyword evidence="4" id="KW-1185">Reference proteome</keyword>
<dbReference type="NCBIfam" id="TIGR04294">
    <property type="entry name" value="pre_pil_HX9DG"/>
    <property type="match status" value="1"/>
</dbReference>
<dbReference type="PANTHER" id="PTHR30093">
    <property type="entry name" value="GENERAL SECRETION PATHWAY PROTEIN G"/>
    <property type="match status" value="1"/>
</dbReference>
<evidence type="ECO:0000256" key="1">
    <source>
        <dbReference type="SAM" id="Phobius"/>
    </source>
</evidence>
<dbReference type="Gene3D" id="3.30.700.10">
    <property type="entry name" value="Glycoprotein, Type 4 Pilin"/>
    <property type="match status" value="1"/>
</dbReference>
<dbReference type="NCBIfam" id="TIGR02532">
    <property type="entry name" value="IV_pilin_GFxxxE"/>
    <property type="match status" value="1"/>
</dbReference>
<dbReference type="RefSeq" id="WP_146561092.1">
    <property type="nucleotide sequence ID" value="NZ_SIHJ01000001.1"/>
</dbReference>
<dbReference type="OrthoDB" id="253396at2"/>
<dbReference type="EMBL" id="SIHJ01000001">
    <property type="protein sequence ID" value="TWT35145.1"/>
    <property type="molecule type" value="Genomic_DNA"/>
</dbReference>
<comment type="caution">
    <text evidence="3">The sequence shown here is derived from an EMBL/GenBank/DDBJ whole genome shotgun (WGS) entry which is preliminary data.</text>
</comment>
<dbReference type="Pfam" id="PF07596">
    <property type="entry name" value="SBP_bac_10"/>
    <property type="match status" value="1"/>
</dbReference>
<keyword evidence="1" id="KW-1133">Transmembrane helix</keyword>